<dbReference type="NCBIfam" id="NF038134">
    <property type="entry name" value="choice_anch_M"/>
    <property type="match status" value="1"/>
</dbReference>
<evidence type="ECO:0000256" key="2">
    <source>
        <dbReference type="SAM" id="SignalP"/>
    </source>
</evidence>
<dbReference type="AlphaFoldDB" id="A0A939SD34"/>
<evidence type="ECO:0000256" key="1">
    <source>
        <dbReference type="SAM" id="MobiDB-lite"/>
    </source>
</evidence>
<organism evidence="3 4">
    <name type="scientific">Leucobacter weissii</name>
    <dbReference type="NCBI Taxonomy" id="1983706"/>
    <lineage>
        <taxon>Bacteria</taxon>
        <taxon>Bacillati</taxon>
        <taxon>Actinomycetota</taxon>
        <taxon>Actinomycetes</taxon>
        <taxon>Micrococcales</taxon>
        <taxon>Microbacteriaceae</taxon>
        <taxon>Leucobacter</taxon>
    </lineage>
</organism>
<accession>A0A939SD34</accession>
<feature type="signal peptide" evidence="2">
    <location>
        <begin position="1"/>
        <end position="29"/>
    </location>
</feature>
<feature type="chain" id="PRO_5036883996" evidence="2">
    <location>
        <begin position="30"/>
        <end position="495"/>
    </location>
</feature>
<keyword evidence="2" id="KW-0732">Signal</keyword>
<sequence>MRLATRRSLGACVALALAGTLLAPPAAQAADAALNDPISLEIGHIDAFNLLLGSDESVTLALKEDATGYHVLREPESVDLVVKQTALTTFSDTALVPEGMPRTVYRLPLGQNQNLIWPGWDTNALVPAYGADASAEFAVTAVDGPGEVWLWTSDSWGDPVSLLDGGGFELTPSGRILQPYPAHTHAAWAFTEPGVYELTVRADVAGEGRTTSSNTAKYTFVVGPGVAVDGAQSGYAPGDPLQLQASTDSAIRGGGYEWYAQCGSDAAPVRIAGQNGPVLAVGDASPYIGGAITARLIGDAGTEIARSSEVEIAGEGGVCGITAGTPTISGTAQVGKKLTARPGSWQPSGVKLGYRWLRNGAAIPKATGSSYTPAAADAGKRISVRVTGALSGTPSVSATSAAKTAKRGKLTAPRPRISGTAKAGRTLTARTGSWKPRGVKLSYRWAANGKAIPKATKSSYRVAKKYRGTRITVKMTGKKAGYTTAARTSSPKRIR</sequence>
<dbReference type="EMBL" id="JAGDYM010000016">
    <property type="protein sequence ID" value="MBO1902968.1"/>
    <property type="molecule type" value="Genomic_DNA"/>
</dbReference>
<proteinExistence type="predicted"/>
<evidence type="ECO:0000313" key="3">
    <source>
        <dbReference type="EMBL" id="MBO1902968.1"/>
    </source>
</evidence>
<evidence type="ECO:0000313" key="4">
    <source>
        <dbReference type="Proteomes" id="UP000664382"/>
    </source>
</evidence>
<reference evidence="3" key="1">
    <citation type="submission" date="2021-03" db="EMBL/GenBank/DDBJ databases">
        <title>Leucobacter chromiisoli sp. nov., isolated from chromium-containing soil of chemical plant.</title>
        <authorList>
            <person name="Xu Z."/>
        </authorList>
    </citation>
    <scope>NUCLEOTIDE SEQUENCE</scope>
    <source>
        <strain evidence="3">S27</strain>
    </source>
</reference>
<dbReference type="Gene3D" id="2.60.40.2700">
    <property type="match status" value="2"/>
</dbReference>
<protein>
    <submittedName>
        <fullName evidence="3">Choice-of-anchor M domain-containing protein</fullName>
    </submittedName>
</protein>
<dbReference type="NCBIfam" id="TIGR03769">
    <property type="entry name" value="P_ac_wall_RPT"/>
    <property type="match status" value="1"/>
</dbReference>
<dbReference type="RefSeq" id="WP_208098723.1">
    <property type="nucleotide sequence ID" value="NZ_JAGDYM010000016.1"/>
</dbReference>
<name>A0A939SD34_9MICO</name>
<gene>
    <name evidence="3" type="ORF">J4H92_13550</name>
</gene>
<feature type="region of interest" description="Disordered" evidence="1">
    <location>
        <begin position="393"/>
        <end position="426"/>
    </location>
</feature>
<dbReference type="Proteomes" id="UP000664382">
    <property type="component" value="Unassembled WGS sequence"/>
</dbReference>
<dbReference type="InterPro" id="IPR022435">
    <property type="entry name" value="Surface-anchored_actinobac"/>
</dbReference>
<keyword evidence="4" id="KW-1185">Reference proteome</keyword>
<comment type="caution">
    <text evidence="3">The sequence shown here is derived from an EMBL/GenBank/DDBJ whole genome shotgun (WGS) entry which is preliminary data.</text>
</comment>